<reference evidence="2 3" key="1">
    <citation type="journal article" date="2017" name="ISME J.">
        <title>An acid-tolerant ammonia-oxidizing ?-proteobacterium from soil.</title>
        <authorList>
            <person name="Hayatsu M."/>
            <person name="Tago K."/>
            <person name="Uchiyama I."/>
            <person name="Toyoda A."/>
            <person name="Wang Y."/>
            <person name="Shimomura Y."/>
            <person name="Okubo T."/>
            <person name="Kurisu F."/>
            <person name="Hirono Y."/>
            <person name="Nonaka K."/>
            <person name="Akiyama H."/>
            <person name="Itoh T."/>
            <person name="Takami H."/>
        </authorList>
    </citation>
    <scope>NUCLEOTIDE SEQUENCE [LARGE SCALE GENOMIC DNA]</scope>
    <source>
        <strain evidence="2 3">TAO100</strain>
    </source>
</reference>
<dbReference type="InterPro" id="IPR011322">
    <property type="entry name" value="N-reg_PII-like_a/b"/>
</dbReference>
<dbReference type="SUPFAM" id="SSF54913">
    <property type="entry name" value="GlnB-like"/>
    <property type="match status" value="1"/>
</dbReference>
<dbReference type="GO" id="GO:0005507">
    <property type="term" value="F:copper ion binding"/>
    <property type="evidence" value="ECO:0007669"/>
    <property type="project" value="TreeGrafter"/>
</dbReference>
<dbReference type="InterPro" id="IPR004323">
    <property type="entry name" value="Ion_tolerance_CutA"/>
</dbReference>
<accession>A0A1Q2SK33</accession>
<gene>
    <name evidence="2" type="ORF">TAO_0135</name>
</gene>
<dbReference type="AlphaFoldDB" id="A0A1Q2SK33"/>
<protein>
    <submittedName>
        <fullName evidence="2">Divalent ion tolerance protein CutA</fullName>
    </submittedName>
</protein>
<comment type="similarity">
    <text evidence="1">Belongs to the CutA family.</text>
</comment>
<dbReference type="Gene3D" id="3.30.70.120">
    <property type="match status" value="1"/>
</dbReference>
<evidence type="ECO:0000256" key="1">
    <source>
        <dbReference type="ARBA" id="ARBA00010169"/>
    </source>
</evidence>
<organism evidence="2 3">
    <name type="scientific">Candidatus Nitrosoglobus terrae</name>
    <dbReference type="NCBI Taxonomy" id="1630141"/>
    <lineage>
        <taxon>Bacteria</taxon>
        <taxon>Pseudomonadati</taxon>
        <taxon>Pseudomonadota</taxon>
        <taxon>Gammaproteobacteria</taxon>
        <taxon>Chromatiales</taxon>
        <taxon>Chromatiaceae</taxon>
        <taxon>Candidatus Nitrosoglobus</taxon>
    </lineage>
</organism>
<evidence type="ECO:0000313" key="3">
    <source>
        <dbReference type="Proteomes" id="UP000243679"/>
    </source>
</evidence>
<dbReference type="KEGG" id="ntt:TAO_0135"/>
<dbReference type="PANTHER" id="PTHR23419">
    <property type="entry name" value="DIVALENT CATION TOLERANCE CUTA-RELATED"/>
    <property type="match status" value="1"/>
</dbReference>
<dbReference type="EMBL" id="AP014836">
    <property type="protein sequence ID" value="BAW79505.1"/>
    <property type="molecule type" value="Genomic_DNA"/>
</dbReference>
<evidence type="ECO:0000313" key="2">
    <source>
        <dbReference type="EMBL" id="BAW79505.1"/>
    </source>
</evidence>
<dbReference type="OrthoDB" id="37622at2"/>
<dbReference type="PANTHER" id="PTHR23419:SF8">
    <property type="entry name" value="FI09726P"/>
    <property type="match status" value="1"/>
</dbReference>
<dbReference type="GO" id="GO:0010038">
    <property type="term" value="P:response to metal ion"/>
    <property type="evidence" value="ECO:0007669"/>
    <property type="project" value="InterPro"/>
</dbReference>
<name>A0A1Q2SK33_9GAMM</name>
<sequence>MLNPNNNDYLLIFCTCPDEEVARKLATLLVEKQYAACVNIIPRLASVYYWKEKIQTDSESLLLIKSRVDTYSVIEQTIREQHPYELPEVIAVTISNGLSDYLRWIDKRLSR</sequence>
<keyword evidence="3" id="KW-1185">Reference proteome</keyword>
<dbReference type="Pfam" id="PF03091">
    <property type="entry name" value="CutA1"/>
    <property type="match status" value="1"/>
</dbReference>
<dbReference type="RefSeq" id="WP_096526165.1">
    <property type="nucleotide sequence ID" value="NZ_AP014836.1"/>
</dbReference>
<proteinExistence type="inferred from homology"/>
<dbReference type="InterPro" id="IPR015867">
    <property type="entry name" value="N-reg_PII/ATP_PRibTrfase_C"/>
</dbReference>
<dbReference type="Proteomes" id="UP000243679">
    <property type="component" value="Chromosome"/>
</dbReference>